<reference evidence="1" key="1">
    <citation type="submission" date="2014-09" db="EMBL/GenBank/DDBJ databases">
        <authorList>
            <person name="Magalhaes I.L.F."/>
            <person name="Oliveira U."/>
            <person name="Santos F.R."/>
            <person name="Vidigal T.H.D.A."/>
            <person name="Brescovit A.D."/>
            <person name="Santos A.J."/>
        </authorList>
    </citation>
    <scope>NUCLEOTIDE SEQUENCE</scope>
    <source>
        <tissue evidence="1">Shoot tissue taken approximately 20 cm above the soil surface</tissue>
    </source>
</reference>
<accession>A0A0A9FTP4</accession>
<reference evidence="1" key="2">
    <citation type="journal article" date="2015" name="Data Brief">
        <title>Shoot transcriptome of the giant reed, Arundo donax.</title>
        <authorList>
            <person name="Barrero R.A."/>
            <person name="Guerrero F.D."/>
            <person name="Moolhuijzen P."/>
            <person name="Goolsby J.A."/>
            <person name="Tidwell J."/>
            <person name="Bellgard S.E."/>
            <person name="Bellgard M.I."/>
        </authorList>
    </citation>
    <scope>NUCLEOTIDE SEQUENCE</scope>
    <source>
        <tissue evidence="1">Shoot tissue taken approximately 20 cm above the soil surface</tissue>
    </source>
</reference>
<sequence>MTGIGKTKYIFCNFFDPTFTTSTCSFMLTH</sequence>
<organism evidence="1">
    <name type="scientific">Arundo donax</name>
    <name type="common">Giant reed</name>
    <name type="synonym">Donax arundinaceus</name>
    <dbReference type="NCBI Taxonomy" id="35708"/>
    <lineage>
        <taxon>Eukaryota</taxon>
        <taxon>Viridiplantae</taxon>
        <taxon>Streptophyta</taxon>
        <taxon>Embryophyta</taxon>
        <taxon>Tracheophyta</taxon>
        <taxon>Spermatophyta</taxon>
        <taxon>Magnoliopsida</taxon>
        <taxon>Liliopsida</taxon>
        <taxon>Poales</taxon>
        <taxon>Poaceae</taxon>
        <taxon>PACMAD clade</taxon>
        <taxon>Arundinoideae</taxon>
        <taxon>Arundineae</taxon>
        <taxon>Arundo</taxon>
    </lineage>
</organism>
<dbReference type="AlphaFoldDB" id="A0A0A9FTP4"/>
<name>A0A0A9FTP4_ARUDO</name>
<dbReference type="EMBL" id="GBRH01182289">
    <property type="protein sequence ID" value="JAE15607.1"/>
    <property type="molecule type" value="Transcribed_RNA"/>
</dbReference>
<protein>
    <submittedName>
        <fullName evidence="1">Uncharacterized protein</fullName>
    </submittedName>
</protein>
<proteinExistence type="predicted"/>
<evidence type="ECO:0000313" key="1">
    <source>
        <dbReference type="EMBL" id="JAE15607.1"/>
    </source>
</evidence>